<dbReference type="SUPFAM" id="SSF102215">
    <property type="entry name" value="Creatininase"/>
    <property type="match status" value="1"/>
</dbReference>
<evidence type="ECO:0000256" key="1">
    <source>
        <dbReference type="ARBA" id="ARBA00001947"/>
    </source>
</evidence>
<proteinExistence type="predicted"/>
<dbReference type="GO" id="GO:0046872">
    <property type="term" value="F:metal ion binding"/>
    <property type="evidence" value="ECO:0007669"/>
    <property type="project" value="UniProtKB-KW"/>
</dbReference>
<dbReference type="InterPro" id="IPR003785">
    <property type="entry name" value="Creatininase/forma_Hydrolase"/>
</dbReference>
<sequence>MKIETLSYKLTWPEVEEYLKTNDVILFPTGSTEQHGKHIAEDNDAFTAYEIAKRVAERTGVLVAPTMPFGNAIHHMKFPGTITLTFDTLVDVYKEVCESLISHGFRKIVIMNGHGGNRDAIAQALREIREETGVIVYSLMVFPDKFGAESLNVLEQDSGGHACEEETSISLYLGQRVLMEKAEDWTPPRTWTEFDTKYRRKVTTARNWDELTEIGSIGKSTLATREKGEKMVKAVVDEISAFIEDLKLK</sequence>
<comment type="cofactor">
    <cofactor evidence="1">
        <name>Zn(2+)</name>
        <dbReference type="ChEBI" id="CHEBI:29105"/>
    </cofactor>
</comment>
<comment type="caution">
    <text evidence="5">The sequence shown here is derived from an EMBL/GenBank/DDBJ whole genome shotgun (WGS) entry which is preliminary data.</text>
</comment>
<keyword evidence="3" id="KW-0378">Hydrolase</keyword>
<reference evidence="5" key="1">
    <citation type="journal article" date="2014" name="Front. Microbiol.">
        <title>High frequency of phylogenetically diverse reductive dehalogenase-homologous genes in deep subseafloor sedimentary metagenomes.</title>
        <authorList>
            <person name="Kawai M."/>
            <person name="Futagami T."/>
            <person name="Toyoda A."/>
            <person name="Takaki Y."/>
            <person name="Nishi S."/>
            <person name="Hori S."/>
            <person name="Arai W."/>
            <person name="Tsubouchi T."/>
            <person name="Morono Y."/>
            <person name="Uchiyama I."/>
            <person name="Ito T."/>
            <person name="Fujiyama A."/>
            <person name="Inagaki F."/>
            <person name="Takami H."/>
        </authorList>
    </citation>
    <scope>NUCLEOTIDE SEQUENCE</scope>
    <source>
        <strain evidence="5">Expedition CK06-06</strain>
    </source>
</reference>
<dbReference type="PANTHER" id="PTHR35005">
    <property type="entry name" value="3-DEHYDRO-SCYLLO-INOSOSE HYDROLASE"/>
    <property type="match status" value="1"/>
</dbReference>
<evidence type="ECO:0000256" key="4">
    <source>
        <dbReference type="ARBA" id="ARBA00022833"/>
    </source>
</evidence>
<evidence type="ECO:0000313" key="5">
    <source>
        <dbReference type="EMBL" id="GAH30192.1"/>
    </source>
</evidence>
<gene>
    <name evidence="5" type="ORF">S03H2_06133</name>
</gene>
<dbReference type="PANTHER" id="PTHR35005:SF1">
    <property type="entry name" value="2-AMINO-5-FORMYLAMINO-6-RIBOSYLAMINOPYRIMIDIN-4(3H)-ONE 5'-MONOPHOSPHATE DEFORMYLASE"/>
    <property type="match status" value="1"/>
</dbReference>
<keyword evidence="2" id="KW-0479">Metal-binding</keyword>
<dbReference type="Gene3D" id="3.40.50.10310">
    <property type="entry name" value="Creatininase"/>
    <property type="match status" value="1"/>
</dbReference>
<evidence type="ECO:0000256" key="2">
    <source>
        <dbReference type="ARBA" id="ARBA00022723"/>
    </source>
</evidence>
<accession>X1EC58</accession>
<evidence type="ECO:0000256" key="3">
    <source>
        <dbReference type="ARBA" id="ARBA00022801"/>
    </source>
</evidence>
<dbReference type="GO" id="GO:0016811">
    <property type="term" value="F:hydrolase activity, acting on carbon-nitrogen (but not peptide) bonds, in linear amides"/>
    <property type="evidence" value="ECO:0007669"/>
    <property type="project" value="TreeGrafter"/>
</dbReference>
<name>X1EC58_9ZZZZ</name>
<dbReference type="InterPro" id="IPR024087">
    <property type="entry name" value="Creatininase-like_sf"/>
</dbReference>
<evidence type="ECO:0008006" key="6">
    <source>
        <dbReference type="Google" id="ProtNLM"/>
    </source>
</evidence>
<dbReference type="EMBL" id="BARU01002636">
    <property type="protein sequence ID" value="GAH30192.1"/>
    <property type="molecule type" value="Genomic_DNA"/>
</dbReference>
<keyword evidence="4" id="KW-0862">Zinc</keyword>
<dbReference type="AlphaFoldDB" id="X1EC58"/>
<protein>
    <recommendedName>
        <fullName evidence="6">Creatininase</fullName>
    </recommendedName>
</protein>
<dbReference type="Pfam" id="PF02633">
    <property type="entry name" value="Creatininase"/>
    <property type="match status" value="1"/>
</dbReference>
<organism evidence="5">
    <name type="scientific">marine sediment metagenome</name>
    <dbReference type="NCBI Taxonomy" id="412755"/>
    <lineage>
        <taxon>unclassified sequences</taxon>
        <taxon>metagenomes</taxon>
        <taxon>ecological metagenomes</taxon>
    </lineage>
</organism>
<dbReference type="GO" id="GO:0009231">
    <property type="term" value="P:riboflavin biosynthetic process"/>
    <property type="evidence" value="ECO:0007669"/>
    <property type="project" value="TreeGrafter"/>
</dbReference>